<feature type="binding site" evidence="5">
    <location>
        <position position="214"/>
    </location>
    <ligand>
        <name>(6R)-5,10-methylene-5,6,7,8-tetrahydrofolate</name>
        <dbReference type="ChEBI" id="CHEBI:15636"/>
    </ligand>
</feature>
<feature type="binding site" description="in other chain" evidence="5">
    <location>
        <begin position="211"/>
        <end position="214"/>
    </location>
    <ligand>
        <name>dUMP</name>
        <dbReference type="ChEBI" id="CHEBI:246422"/>
        <note>ligand shared between dimeric partners</note>
    </ligand>
</feature>
<sequence length="309" mass="34926">MRHPETQYLDLMAHLLEQGDKRTDRTGVGTLSSFGAMMRFDLSDGTFPILTTKRVYWKLAIKEMLWFLTGQTNIRPLLQENVRIWTDWPLKKYREATGGDISQADFEARIVADEDFAREWGDLGPVYGKQWRRWADANGTEHDQIAEVIATLRTNPTSRRMLFHAWNVPELPEMALPPCHMVYQFHVSGPRNGGQDGADPRSCLSLLVYQRSCDVLLGLPFNLVGGAALLAMVAQQVGMDMGELVWVGGDVHLYLNHVEQAKEQLKRSPTPLPRLSLSRQPASLDEYHIDDFVVSGYEPHPAIQAEVAV</sequence>
<feature type="domain" description="Thymidylate synthase/dCMP hydroxymethylase" evidence="7">
    <location>
        <begin position="7"/>
        <end position="309"/>
    </location>
</feature>
<dbReference type="AlphaFoldDB" id="A0A0L8BME2"/>
<dbReference type="EMBL" id="LGAP01000017">
    <property type="protein sequence ID" value="KOF15729.1"/>
    <property type="molecule type" value="Genomic_DNA"/>
</dbReference>
<dbReference type="Proteomes" id="UP000037425">
    <property type="component" value="Unassembled WGS sequence"/>
</dbReference>
<feature type="binding site" description="in other chain" evidence="5">
    <location>
        <position position="222"/>
    </location>
    <ligand>
        <name>dUMP</name>
        <dbReference type="ChEBI" id="CHEBI:246422"/>
        <note>ligand shared between dimeric partners</note>
    </ligand>
</feature>
<dbReference type="CDD" id="cd00351">
    <property type="entry name" value="TS_Pyrimidine_HMase"/>
    <property type="match status" value="1"/>
</dbReference>
<keyword evidence="4 5" id="KW-0545">Nucleotide biosynthesis</keyword>
<evidence type="ECO:0000259" key="7">
    <source>
        <dbReference type="Pfam" id="PF00303"/>
    </source>
</evidence>
<dbReference type="RefSeq" id="WP_053251003.1">
    <property type="nucleotide sequence ID" value="NZ_LGAP01000017.1"/>
</dbReference>
<feature type="active site" description="Nucleophile" evidence="5">
    <location>
        <position position="179"/>
    </location>
</feature>
<comment type="caution">
    <text evidence="5">Lacks conserved residue(s) required for the propagation of feature annotation.</text>
</comment>
<dbReference type="OrthoDB" id="9774633at2"/>
<dbReference type="NCBIfam" id="NF002496">
    <property type="entry name" value="PRK01827.1-2"/>
    <property type="match status" value="1"/>
</dbReference>
<dbReference type="InterPro" id="IPR020940">
    <property type="entry name" value="Thymidylate_synthase_AS"/>
</dbReference>
<feature type="binding site" description="in other chain" evidence="5">
    <location>
        <position position="25"/>
    </location>
    <ligand>
        <name>dUMP</name>
        <dbReference type="ChEBI" id="CHEBI:246422"/>
        <note>ligand shared between dimeric partners</note>
    </ligand>
</feature>
<evidence type="ECO:0000256" key="6">
    <source>
        <dbReference type="PROSITE-ProRule" id="PRU10016"/>
    </source>
</evidence>
<name>A0A0L8BME2_ENSAD</name>
<feature type="active site" evidence="6">
    <location>
        <position position="179"/>
    </location>
</feature>
<evidence type="ECO:0000313" key="9">
    <source>
        <dbReference type="Proteomes" id="UP000037425"/>
    </source>
</evidence>
<dbReference type="Pfam" id="PF00303">
    <property type="entry name" value="Thymidylat_synt"/>
    <property type="match status" value="1"/>
</dbReference>
<comment type="caution">
    <text evidence="8">The sequence shown here is derived from an EMBL/GenBank/DDBJ whole genome shotgun (WGS) entry which is preliminary data.</text>
</comment>
<dbReference type="NCBIfam" id="TIGR03284">
    <property type="entry name" value="thym_sym"/>
    <property type="match status" value="1"/>
</dbReference>
<comment type="catalytic activity">
    <reaction evidence="5">
        <text>dUMP + (6R)-5,10-methylene-5,6,7,8-tetrahydrofolate = 7,8-dihydrofolate + dTMP</text>
        <dbReference type="Rhea" id="RHEA:12104"/>
        <dbReference type="ChEBI" id="CHEBI:15636"/>
        <dbReference type="ChEBI" id="CHEBI:57451"/>
        <dbReference type="ChEBI" id="CHEBI:63528"/>
        <dbReference type="ChEBI" id="CHEBI:246422"/>
        <dbReference type="EC" id="2.1.1.45"/>
    </reaction>
</comment>
<dbReference type="GO" id="GO:0006235">
    <property type="term" value="P:dTTP biosynthetic process"/>
    <property type="evidence" value="ECO:0007669"/>
    <property type="project" value="UniProtKB-UniRule"/>
</dbReference>
<keyword evidence="2 5" id="KW-0489">Methyltransferase</keyword>
<dbReference type="PRINTS" id="PR00108">
    <property type="entry name" value="THYMDSNTHASE"/>
</dbReference>
<dbReference type="GO" id="GO:0005829">
    <property type="term" value="C:cytosol"/>
    <property type="evidence" value="ECO:0007669"/>
    <property type="project" value="TreeGrafter"/>
</dbReference>
<dbReference type="GO" id="GO:0032259">
    <property type="term" value="P:methylation"/>
    <property type="evidence" value="ECO:0007669"/>
    <property type="project" value="UniProtKB-KW"/>
</dbReference>
<dbReference type="SUPFAM" id="SSF55831">
    <property type="entry name" value="Thymidylate synthase/dCMP hydroxymethylase"/>
    <property type="match status" value="1"/>
</dbReference>
<proteinExistence type="inferred from homology"/>
<evidence type="ECO:0000313" key="8">
    <source>
        <dbReference type="EMBL" id="KOF15729.1"/>
    </source>
</evidence>
<evidence type="ECO:0000256" key="3">
    <source>
        <dbReference type="ARBA" id="ARBA00022679"/>
    </source>
</evidence>
<reference evidence="9" key="1">
    <citation type="submission" date="2015-07" db="EMBL/GenBank/DDBJ databases">
        <title>Whole genome sequence of an Ensifer adhaerens strain isolated from a cave pool in the Wind Cave National Park.</title>
        <authorList>
            <person name="Eng W.W.H."/>
            <person name="Gan H.M."/>
            <person name="Barton H.A."/>
            <person name="Savka M.A."/>
        </authorList>
    </citation>
    <scope>NUCLEOTIDE SEQUENCE [LARGE SCALE GENOMIC DNA]</scope>
    <source>
        <strain evidence="9">SD006</strain>
    </source>
</reference>
<protein>
    <recommendedName>
        <fullName evidence="1 5">Thymidylate synthase</fullName>
        <shortName evidence="5">TS</shortName>
        <shortName evidence="5">TSase</shortName>
        <ecNumber evidence="1 5">2.1.1.45</ecNumber>
    </recommendedName>
</protein>
<evidence type="ECO:0000256" key="4">
    <source>
        <dbReference type="ARBA" id="ARBA00022727"/>
    </source>
</evidence>
<keyword evidence="3 5" id="KW-0808">Transferase</keyword>
<dbReference type="PANTHER" id="PTHR11548:SF1">
    <property type="entry name" value="THYMIDYLATE SYNTHASE 1"/>
    <property type="match status" value="1"/>
</dbReference>
<keyword evidence="5" id="KW-0963">Cytoplasm</keyword>
<feature type="binding site" evidence="5">
    <location>
        <begin position="159"/>
        <end position="160"/>
    </location>
    <ligand>
        <name>dUMP</name>
        <dbReference type="ChEBI" id="CHEBI:246422"/>
        <note>ligand shared between dimeric partners</note>
    </ligand>
</feature>
<dbReference type="InterPro" id="IPR000398">
    <property type="entry name" value="Thymidylate_synthase"/>
</dbReference>
<comment type="function">
    <text evidence="5">Catalyzes the reductive methylation of 2'-deoxyuridine-5'-monophosphate (dUMP) to 2'-deoxythymidine-5'-monophosphate (dTMP) while utilizing 5,10-methylenetetrahydrofolate (mTHF) as the methyl donor and reductant in the reaction, yielding dihydrofolate (DHF) as a by-product. This enzymatic reaction provides an intracellular de novo source of dTMP, an essential precursor for DNA biosynthesis.</text>
</comment>
<evidence type="ECO:0000256" key="5">
    <source>
        <dbReference type="HAMAP-Rule" id="MF_00008"/>
    </source>
</evidence>
<dbReference type="InterPro" id="IPR023451">
    <property type="entry name" value="Thymidate_synth/dCMP_Mease_dom"/>
</dbReference>
<dbReference type="GO" id="GO:0006231">
    <property type="term" value="P:dTMP biosynthetic process"/>
    <property type="evidence" value="ECO:0007669"/>
    <property type="project" value="UniProtKB-UniRule"/>
</dbReference>
<dbReference type="EC" id="2.1.1.45" evidence="1 5"/>
<accession>A0A0L8BME2</accession>
<dbReference type="UniPathway" id="UPA00575"/>
<dbReference type="PROSITE" id="PS00091">
    <property type="entry name" value="THYMIDYLATE_SYNTHASE"/>
    <property type="match status" value="1"/>
</dbReference>
<evidence type="ECO:0000256" key="2">
    <source>
        <dbReference type="ARBA" id="ARBA00022603"/>
    </source>
</evidence>
<dbReference type="HAMAP" id="MF_00008">
    <property type="entry name" value="Thymidy_synth_bact"/>
    <property type="match status" value="1"/>
</dbReference>
<dbReference type="InterPro" id="IPR045097">
    <property type="entry name" value="Thymidate_synth/dCMP_Mease"/>
</dbReference>
<dbReference type="PANTHER" id="PTHR11548">
    <property type="entry name" value="THYMIDYLATE SYNTHASE 1"/>
    <property type="match status" value="1"/>
</dbReference>
<organism evidence="8 9">
    <name type="scientific">Ensifer adhaerens</name>
    <name type="common">Sinorhizobium morelense</name>
    <dbReference type="NCBI Taxonomy" id="106592"/>
    <lineage>
        <taxon>Bacteria</taxon>
        <taxon>Pseudomonadati</taxon>
        <taxon>Pseudomonadota</taxon>
        <taxon>Alphaproteobacteria</taxon>
        <taxon>Hyphomicrobiales</taxon>
        <taxon>Rhizobiaceae</taxon>
        <taxon>Sinorhizobium/Ensifer group</taxon>
        <taxon>Ensifer</taxon>
    </lineage>
</organism>
<comment type="subcellular location">
    <subcellularLocation>
        <location evidence="5">Cytoplasm</location>
    </subcellularLocation>
</comment>
<comment type="subunit">
    <text evidence="5">Homodimer.</text>
</comment>
<evidence type="ECO:0000256" key="1">
    <source>
        <dbReference type="ARBA" id="ARBA00011947"/>
    </source>
</evidence>
<comment type="similarity">
    <text evidence="5">Belongs to the thymidylate synthase family. Bacterial-type ThyA subfamily.</text>
</comment>
<feature type="binding site" evidence="5">
    <location>
        <position position="308"/>
    </location>
    <ligand>
        <name>(6R)-5,10-methylene-5,6,7,8-tetrahydrofolate</name>
        <dbReference type="ChEBI" id="CHEBI:15636"/>
    </ligand>
</feature>
<dbReference type="Gene3D" id="3.30.572.10">
    <property type="entry name" value="Thymidylate synthase/dCMP hydroxymethylase domain"/>
    <property type="match status" value="1"/>
</dbReference>
<dbReference type="GO" id="GO:0004799">
    <property type="term" value="F:thymidylate synthase activity"/>
    <property type="evidence" value="ECO:0007669"/>
    <property type="project" value="UniProtKB-UniRule"/>
</dbReference>
<dbReference type="PATRIC" id="fig|106592.7.peg.2324"/>
<gene>
    <name evidence="5" type="primary">thyA</name>
    <name evidence="8" type="ORF">AC244_22320</name>
</gene>
<feature type="binding site" description="in other chain" evidence="5">
    <location>
        <begin position="252"/>
        <end position="254"/>
    </location>
    <ligand>
        <name>dUMP</name>
        <dbReference type="ChEBI" id="CHEBI:246422"/>
        <note>ligand shared between dimeric partners</note>
    </ligand>
</feature>
<dbReference type="InterPro" id="IPR036926">
    <property type="entry name" value="Thymidate_synth/dCMP_Mease_sf"/>
</dbReference>
<comment type="pathway">
    <text evidence="5">Pyrimidine metabolism; dTTP biosynthesis.</text>
</comment>